<keyword evidence="1" id="KW-0472">Membrane</keyword>
<dbReference type="PATRIC" id="fig|1440762.4.peg.3096"/>
<proteinExistence type="predicted"/>
<reference evidence="2 3" key="1">
    <citation type="journal article" date="2015" name="Antonie Van Leeuwenhoek">
        <title>A phylogenomic and molecular marker based taxonomic framework for the order Xanthomonadales: proposal to transfer the families Algiphilaceae and Solimonadaceae to the order Nevskiales ord. nov. and to create a new family within the order Xanthomonadales, the family Rhodanobacteraceae fam. nov., containing the genus Rhodanobacter and its closest relatives.</title>
        <authorList>
            <person name="Naushad S."/>
            <person name="Adeolu M."/>
            <person name="Wong S."/>
            <person name="Sohail M."/>
            <person name="Schellhorn H.E."/>
            <person name="Gupta R.S."/>
        </authorList>
    </citation>
    <scope>NUCLEOTIDE SEQUENCE [LARGE SCALE GENOMIC DNA]</scope>
    <source>
        <strain evidence="2 3">DSM 16301</strain>
    </source>
</reference>
<name>A0A0G9HD05_9GAMM</name>
<feature type="transmembrane region" description="Helical" evidence="1">
    <location>
        <begin position="6"/>
        <end position="38"/>
    </location>
</feature>
<gene>
    <name evidence="2" type="ORF">Y882_02450</name>
</gene>
<dbReference type="AlphaFoldDB" id="A0A0G9HD05"/>
<evidence type="ECO:0000313" key="2">
    <source>
        <dbReference type="EMBL" id="KLD65597.1"/>
    </source>
</evidence>
<sequence>MGIWNLYFIGVLYLAAVGSIQPAWWLNLLLALALLVPLQQRWHRVTRQVLAVLAGAALLYHESSLPPIGYVIKQIPALASFSPTYMMELARRLFKPAMVYIPILVLVIYAIVNRWVRVTTFVLLALVVFPLWQGMGSLIAKANTGPSIALNPRADADIANAGTDSSTGSYDQQLAAFHHAEKSRRVAFFPMSTDPAAQFDIIIIHICSLSWDDLDVANMRDNPLFGKFDYVFKKFSSAASYSGPAAIRLFRASCGQDAHQELYSAAPQECHVFADLAAAGYDVEYLMNHNGRFDDFRGIVEREIGRPGIQPQSIEGLPPFMREFDGSSLVDDYDALAKWYQDRASKGGAPVALYYNTVSMHDGNRLPNSNLTSLQSYPIRLTRLLGDIDRLTDLIAHSGRKAVLIFVPEHGAALRGDAGQISGLREIPTPRIIDVPVGVKLIGLPVGKDAPGHAMSIDTPTSYLALAQLMSNLIANSPFKAEAPALDQYARDLPQTRMVGENENTITMGTANGYVIHTPDGVWMEGK</sequence>
<dbReference type="NCBIfam" id="TIGR03368">
    <property type="entry name" value="cellulose_yhjU"/>
    <property type="match status" value="1"/>
</dbReference>
<feature type="transmembrane region" description="Helical" evidence="1">
    <location>
        <begin position="93"/>
        <end position="112"/>
    </location>
</feature>
<evidence type="ECO:0000313" key="3">
    <source>
        <dbReference type="Proteomes" id="UP000035481"/>
    </source>
</evidence>
<dbReference type="Pfam" id="PF11658">
    <property type="entry name" value="CBP_BcsG"/>
    <property type="match status" value="1"/>
</dbReference>
<keyword evidence="1" id="KW-0812">Transmembrane</keyword>
<dbReference type="RefSeq" id="WP_046970282.1">
    <property type="nucleotide sequence ID" value="NZ_JPLA01000005.1"/>
</dbReference>
<keyword evidence="1" id="KW-1133">Transmembrane helix</keyword>
<dbReference type="STRING" id="1440762.Y882_02450"/>
<comment type="caution">
    <text evidence="2">The sequence shown here is derived from an EMBL/GenBank/DDBJ whole genome shotgun (WGS) entry which is preliminary data.</text>
</comment>
<accession>A0A0G9HD05</accession>
<evidence type="ECO:0000256" key="1">
    <source>
        <dbReference type="SAM" id="Phobius"/>
    </source>
</evidence>
<feature type="transmembrane region" description="Helical" evidence="1">
    <location>
        <begin position="118"/>
        <end position="140"/>
    </location>
</feature>
<organism evidence="2 3">
    <name type="scientific">Dyella japonica DSM 16301</name>
    <dbReference type="NCBI Taxonomy" id="1440762"/>
    <lineage>
        <taxon>Bacteria</taxon>
        <taxon>Pseudomonadati</taxon>
        <taxon>Pseudomonadota</taxon>
        <taxon>Gammaproteobacteria</taxon>
        <taxon>Lysobacterales</taxon>
        <taxon>Rhodanobacteraceae</taxon>
        <taxon>Dyella</taxon>
    </lineage>
</organism>
<protein>
    <submittedName>
        <fullName evidence="2">Cellulose synthase</fullName>
    </submittedName>
</protein>
<dbReference type="Proteomes" id="UP000035481">
    <property type="component" value="Unassembled WGS sequence"/>
</dbReference>
<dbReference type="InterPro" id="IPR017744">
    <property type="entry name" value="BcsG"/>
</dbReference>
<dbReference type="OrthoDB" id="6965261at2"/>
<dbReference type="EMBL" id="JPLA01000005">
    <property type="protein sequence ID" value="KLD65597.1"/>
    <property type="molecule type" value="Genomic_DNA"/>
</dbReference>